<gene>
    <name evidence="1" type="ORF">ACOLOM_LOCUS6806</name>
</gene>
<reference evidence="1" key="1">
    <citation type="submission" date="2021-06" db="EMBL/GenBank/DDBJ databases">
        <authorList>
            <person name="Kallberg Y."/>
            <person name="Tangrot J."/>
            <person name="Rosling A."/>
        </authorList>
    </citation>
    <scope>NUCLEOTIDE SEQUENCE</scope>
    <source>
        <strain evidence="1">CL356</strain>
    </source>
</reference>
<evidence type="ECO:0000313" key="2">
    <source>
        <dbReference type="Proteomes" id="UP000789525"/>
    </source>
</evidence>
<protein>
    <submittedName>
        <fullName evidence="1">15868_t:CDS:1</fullName>
    </submittedName>
</protein>
<comment type="caution">
    <text evidence="1">The sequence shown here is derived from an EMBL/GenBank/DDBJ whole genome shotgun (WGS) entry which is preliminary data.</text>
</comment>
<proteinExistence type="predicted"/>
<dbReference type="EMBL" id="CAJVPT010014488">
    <property type="protein sequence ID" value="CAG8604692.1"/>
    <property type="molecule type" value="Genomic_DNA"/>
</dbReference>
<organism evidence="1 2">
    <name type="scientific">Acaulospora colombiana</name>
    <dbReference type="NCBI Taxonomy" id="27376"/>
    <lineage>
        <taxon>Eukaryota</taxon>
        <taxon>Fungi</taxon>
        <taxon>Fungi incertae sedis</taxon>
        <taxon>Mucoromycota</taxon>
        <taxon>Glomeromycotina</taxon>
        <taxon>Glomeromycetes</taxon>
        <taxon>Diversisporales</taxon>
        <taxon>Acaulosporaceae</taxon>
        <taxon>Acaulospora</taxon>
    </lineage>
</organism>
<evidence type="ECO:0000313" key="1">
    <source>
        <dbReference type="EMBL" id="CAG8604692.1"/>
    </source>
</evidence>
<feature type="non-terminal residue" evidence="1">
    <location>
        <position position="79"/>
    </location>
</feature>
<accession>A0ACA9MRJ7</accession>
<name>A0ACA9MRJ7_9GLOM</name>
<sequence>MHPQNLATPSAMLAISFALLPNHIHTHEDLVIQHVLLFSIHEIISDIFFSIFVTSSNVSSDVSISDRFVYWDPPHDTMG</sequence>
<dbReference type="Proteomes" id="UP000789525">
    <property type="component" value="Unassembled WGS sequence"/>
</dbReference>
<keyword evidence="2" id="KW-1185">Reference proteome</keyword>